<feature type="domain" description="GH18" evidence="15">
    <location>
        <begin position="159"/>
        <end position="485"/>
    </location>
</feature>
<dbReference type="InterPro" id="IPR001579">
    <property type="entry name" value="Glyco_hydro_18_chit_AS"/>
</dbReference>
<dbReference type="PANTHER" id="PTHR11177">
    <property type="entry name" value="CHITINASE"/>
    <property type="match status" value="1"/>
</dbReference>
<evidence type="ECO:0000256" key="11">
    <source>
        <dbReference type="PROSITE-ProRule" id="PRU00261"/>
    </source>
</evidence>
<evidence type="ECO:0000259" key="15">
    <source>
        <dbReference type="PROSITE" id="PS51910"/>
    </source>
</evidence>
<evidence type="ECO:0000256" key="3">
    <source>
        <dbReference type="ARBA" id="ARBA00012729"/>
    </source>
</evidence>
<evidence type="ECO:0000256" key="7">
    <source>
        <dbReference type="ARBA" id="ARBA00023026"/>
    </source>
</evidence>
<comment type="similarity">
    <text evidence="2">Belongs to the glycosyl hydrolase 18 family. Chitinase class V subfamily.</text>
</comment>
<feature type="disulfide bond" evidence="11">
    <location>
        <begin position="74"/>
        <end position="88"/>
    </location>
</feature>
<keyword evidence="10" id="KW-0624">Polysaccharide degradation</keyword>
<comment type="caution">
    <text evidence="11">Lacks conserved residue(s) required for the propagation of feature annotation.</text>
</comment>
<keyword evidence="5 12" id="KW-0378">Hydrolase</keyword>
<dbReference type="InterPro" id="IPR029070">
    <property type="entry name" value="Chitinase_insertion_sf"/>
</dbReference>
<evidence type="ECO:0000256" key="4">
    <source>
        <dbReference type="ARBA" id="ARBA00022669"/>
    </source>
</evidence>
<evidence type="ECO:0000256" key="9">
    <source>
        <dbReference type="ARBA" id="ARBA00023295"/>
    </source>
</evidence>
<dbReference type="InterPro" id="IPR050314">
    <property type="entry name" value="Glycosyl_Hydrlase_18"/>
</dbReference>
<protein>
    <recommendedName>
        <fullName evidence="3">chitinase</fullName>
        <ecNumber evidence="3">3.2.1.14</ecNumber>
    </recommendedName>
</protein>
<dbReference type="Pfam" id="PF00187">
    <property type="entry name" value="Chitin_bind_1"/>
    <property type="match status" value="1"/>
</dbReference>
<gene>
    <name evidence="16" type="ORF">BDV26DRAFT_286152</name>
</gene>
<dbReference type="EMBL" id="ML736371">
    <property type="protein sequence ID" value="KAE8372193.1"/>
    <property type="molecule type" value="Genomic_DNA"/>
</dbReference>
<feature type="disulfide bond" evidence="11">
    <location>
        <begin position="119"/>
        <end position="133"/>
    </location>
</feature>
<dbReference type="SUPFAM" id="SSF57016">
    <property type="entry name" value="Plant lectins/antimicrobial peptides"/>
    <property type="match status" value="1"/>
</dbReference>
<feature type="disulfide bond" evidence="11">
    <location>
        <begin position="69"/>
        <end position="81"/>
    </location>
</feature>
<dbReference type="Gene3D" id="3.10.50.10">
    <property type="match status" value="1"/>
</dbReference>
<dbReference type="AlphaFoldDB" id="A0A5N7AR32"/>
<dbReference type="Gene3D" id="3.20.20.80">
    <property type="entry name" value="Glycosidases"/>
    <property type="match status" value="2"/>
</dbReference>
<dbReference type="GO" id="GO:0006032">
    <property type="term" value="P:chitin catabolic process"/>
    <property type="evidence" value="ECO:0007669"/>
    <property type="project" value="UniProtKB-KW"/>
</dbReference>
<feature type="domain" description="Chitin-binding type-1" evidence="14">
    <location>
        <begin position="60"/>
        <end position="99"/>
    </location>
</feature>
<comment type="catalytic activity">
    <reaction evidence="1">
        <text>Random endo-hydrolysis of N-acetyl-beta-D-glucosaminide (1-&gt;4)-beta-linkages in chitin and chitodextrins.</text>
        <dbReference type="EC" id="3.2.1.14"/>
    </reaction>
</comment>
<dbReference type="PROSITE" id="PS00026">
    <property type="entry name" value="CHIT_BIND_I_1"/>
    <property type="match status" value="1"/>
</dbReference>
<evidence type="ECO:0000313" key="17">
    <source>
        <dbReference type="Proteomes" id="UP000326198"/>
    </source>
</evidence>
<dbReference type="Pfam" id="PF00704">
    <property type="entry name" value="Glyco_hydro_18"/>
    <property type="match status" value="1"/>
</dbReference>
<organism evidence="16 17">
    <name type="scientific">Aspergillus bertholletiae</name>
    <dbReference type="NCBI Taxonomy" id="1226010"/>
    <lineage>
        <taxon>Eukaryota</taxon>
        <taxon>Fungi</taxon>
        <taxon>Dikarya</taxon>
        <taxon>Ascomycota</taxon>
        <taxon>Pezizomycotina</taxon>
        <taxon>Eurotiomycetes</taxon>
        <taxon>Eurotiomycetidae</taxon>
        <taxon>Eurotiales</taxon>
        <taxon>Aspergillaceae</taxon>
        <taxon>Aspergillus</taxon>
        <taxon>Aspergillus subgen. Circumdati</taxon>
    </lineage>
</organism>
<dbReference type="EC" id="3.2.1.14" evidence="3"/>
<keyword evidence="6" id="KW-0146">Chitin degradation</keyword>
<keyword evidence="7" id="KW-0843">Virulence</keyword>
<reference evidence="16 17" key="1">
    <citation type="submission" date="2019-04" db="EMBL/GenBank/DDBJ databases">
        <title>Friends and foes A comparative genomics studyof 23 Aspergillus species from section Flavi.</title>
        <authorList>
            <consortium name="DOE Joint Genome Institute"/>
            <person name="Kjaerbolling I."/>
            <person name="Vesth T."/>
            <person name="Frisvad J.C."/>
            <person name="Nybo J.L."/>
            <person name="Theobald S."/>
            <person name="Kildgaard S."/>
            <person name="Isbrandt T."/>
            <person name="Kuo A."/>
            <person name="Sato A."/>
            <person name="Lyhne E.K."/>
            <person name="Kogle M.E."/>
            <person name="Wiebenga A."/>
            <person name="Kun R.S."/>
            <person name="Lubbers R.J."/>
            <person name="Makela M.R."/>
            <person name="Barry K."/>
            <person name="Chovatia M."/>
            <person name="Clum A."/>
            <person name="Daum C."/>
            <person name="Haridas S."/>
            <person name="He G."/>
            <person name="LaButti K."/>
            <person name="Lipzen A."/>
            <person name="Mondo S."/>
            <person name="Riley R."/>
            <person name="Salamov A."/>
            <person name="Simmons B.A."/>
            <person name="Magnuson J.K."/>
            <person name="Henrissat B."/>
            <person name="Mortensen U.H."/>
            <person name="Larsen T.O."/>
            <person name="Devries R.P."/>
            <person name="Grigoriev I.V."/>
            <person name="Machida M."/>
            <person name="Baker S.E."/>
            <person name="Andersen M.R."/>
        </authorList>
    </citation>
    <scope>NUCLEOTIDE SEQUENCE [LARGE SCALE GENOMIC DNA]</scope>
    <source>
        <strain evidence="16 17">IBT 29228</strain>
    </source>
</reference>
<dbReference type="SUPFAM" id="SSF51445">
    <property type="entry name" value="(Trans)glycosidases"/>
    <property type="match status" value="1"/>
</dbReference>
<dbReference type="PROSITE" id="PS51910">
    <property type="entry name" value="GH18_2"/>
    <property type="match status" value="1"/>
</dbReference>
<dbReference type="InterPro" id="IPR017853">
    <property type="entry name" value="GH"/>
</dbReference>
<feature type="domain" description="Chitin-binding type-1" evidence="14">
    <location>
        <begin position="100"/>
        <end position="146"/>
    </location>
</feature>
<accession>A0A5N7AR32</accession>
<name>A0A5N7AR32_9EURO</name>
<dbReference type="PROSITE" id="PS50941">
    <property type="entry name" value="CHIT_BIND_I_2"/>
    <property type="match status" value="2"/>
</dbReference>
<dbReference type="InterPro" id="IPR001223">
    <property type="entry name" value="Glyco_hydro18_cat"/>
</dbReference>
<feature type="region of interest" description="Disordered" evidence="13">
    <location>
        <begin position="704"/>
        <end position="725"/>
    </location>
</feature>
<dbReference type="GO" id="GO:0000272">
    <property type="term" value="P:polysaccharide catabolic process"/>
    <property type="evidence" value="ECO:0007669"/>
    <property type="project" value="UniProtKB-KW"/>
</dbReference>
<feature type="disulfide bond" evidence="11">
    <location>
        <begin position="93"/>
        <end position="97"/>
    </location>
</feature>
<keyword evidence="9 12" id="KW-0326">Glycosidase</keyword>
<evidence type="ECO:0000256" key="8">
    <source>
        <dbReference type="ARBA" id="ARBA00023277"/>
    </source>
</evidence>
<keyword evidence="17" id="KW-1185">Reference proteome</keyword>
<dbReference type="PROSITE" id="PS01095">
    <property type="entry name" value="GH18_1"/>
    <property type="match status" value="1"/>
</dbReference>
<evidence type="ECO:0000256" key="2">
    <source>
        <dbReference type="ARBA" id="ARBA00008682"/>
    </source>
</evidence>
<sequence>MWCELKRISSAFLFPTACNHYPARSVFQNVTGKTANPLIRVLQGAGVDQVLEKRDNGLPIGTCAPGTPCSNGACCSKTGVCGFSPDQCGQDNCISNCDAKAECGQYAAPGHKTCPINVCCSKFGFCGTTEEFCGTGCQTGFGGCGPAVKPSCGGQSATQRTIGYYEGWASTRACDKRLPSDLDVSGLSHINFAFAYFHPSSFEILPMSADDIALYPKFTALKERKPAAGRRKFAQSLINFMVTWGFDGVDLDWEYPGADDRGGITADTANLVLLLKDLKEAFGGQYGLSVTLPASYWYLRWFDLPSMQHYLDFFNLMTYDIHGVWDSNNKNTGPYVRPHTNLTEIQLGLDLLWRNNVDPSMVNMGIWWYGRSFTLQDPQCNTPGCIFSYGGKAGECTKASGTLSNAEIQRIISKHNIVPTVDREAGVKWITFDNDQWVSYDDGETMQMKMDVANQLCLGGTLIWSLDQDGSDHSSSNDLAGLGSANGISADEAAIAKEFLKQADRTTTVRNTCRWSACGEGCGPGYFAETYAKGQSVGIRRETACPRNENFMLGVGMACASNYCPKNTEVIAVNTNSYQDRSDQGTILDLTCNGLGTQSYCCSGFVPSPYLNLRGQKSISKKSTKGQSSPTCSKSLNTLGALLGGVGTIPWMMASELMGSIAGNLCSKPGSTGASEEYAGMIAHTIGQGALGPNGRNTGKLPNLELNLNPKRPPQGKPRQPMPMRGRYTMTQYKKNDKDCSVTYTCAYGHGYDEVCDNQRWAIDKGLGGQTVYHKHMGKRPKKTDKDNWSLLDRRPEYYTLGNTRPGPNERNRCEVDEFPMAALEEGIEGKYQVMRLINGVANGKQGIDWDMWVSAIYSPCSRLRQGKGLSPPPITWAFGAFNEGDNRASAKTNGEHFIKAYGFDSQTSESLCWATYTYTINDATYTSTVSDQGFHAKLDDPMFKAPYNWPTFNHYNKAPSSPDSLPKDVARGVLQKDLPISAIYEAEKISLALDAQAKARIPVPTPAMAESTYNEVVESQRPSLNDIPTETGAVDMSTANAERRKHSMWFDWSHTYRCSYMSTDVAKK</sequence>
<evidence type="ECO:0000256" key="5">
    <source>
        <dbReference type="ARBA" id="ARBA00022801"/>
    </source>
</evidence>
<keyword evidence="11" id="KW-1015">Disulfide bond</keyword>
<dbReference type="GO" id="GO:0008843">
    <property type="term" value="F:endochitinase activity"/>
    <property type="evidence" value="ECO:0007669"/>
    <property type="project" value="UniProtKB-EC"/>
</dbReference>
<dbReference type="OrthoDB" id="73875at2759"/>
<evidence type="ECO:0000256" key="12">
    <source>
        <dbReference type="RuleBase" id="RU000489"/>
    </source>
</evidence>
<dbReference type="SUPFAM" id="SSF54556">
    <property type="entry name" value="Chitinase insertion domain"/>
    <property type="match status" value="1"/>
</dbReference>
<dbReference type="InterPro" id="IPR018371">
    <property type="entry name" value="Chitin-binding_1_CS"/>
</dbReference>
<dbReference type="SMART" id="SM00270">
    <property type="entry name" value="ChtBD1"/>
    <property type="match status" value="2"/>
</dbReference>
<keyword evidence="4 11" id="KW-0147">Chitin-binding</keyword>
<dbReference type="PANTHER" id="PTHR11177:SF333">
    <property type="entry name" value="CHITINASE"/>
    <property type="match status" value="1"/>
</dbReference>
<keyword evidence="8" id="KW-0119">Carbohydrate metabolism</keyword>
<dbReference type="CDD" id="cd06922">
    <property type="entry name" value="ChtBD1_GH18_1"/>
    <property type="match status" value="1"/>
</dbReference>
<evidence type="ECO:0000313" key="16">
    <source>
        <dbReference type="EMBL" id="KAE8372193.1"/>
    </source>
</evidence>
<evidence type="ECO:0000256" key="10">
    <source>
        <dbReference type="ARBA" id="ARBA00023326"/>
    </source>
</evidence>
<proteinExistence type="inferred from homology"/>
<dbReference type="InterPro" id="IPR036861">
    <property type="entry name" value="Endochitinase-like_sf"/>
</dbReference>
<dbReference type="Proteomes" id="UP000326198">
    <property type="component" value="Unassembled WGS sequence"/>
</dbReference>
<evidence type="ECO:0000256" key="13">
    <source>
        <dbReference type="SAM" id="MobiDB-lite"/>
    </source>
</evidence>
<evidence type="ECO:0000256" key="6">
    <source>
        <dbReference type="ARBA" id="ARBA00023024"/>
    </source>
</evidence>
<evidence type="ECO:0000256" key="1">
    <source>
        <dbReference type="ARBA" id="ARBA00000822"/>
    </source>
</evidence>
<feature type="disulfide bond" evidence="11">
    <location>
        <begin position="114"/>
        <end position="126"/>
    </location>
</feature>
<dbReference type="InterPro" id="IPR001002">
    <property type="entry name" value="Chitin-bd_1"/>
</dbReference>
<dbReference type="GO" id="GO:0008061">
    <property type="term" value="F:chitin binding"/>
    <property type="evidence" value="ECO:0007669"/>
    <property type="project" value="UniProtKB-UniRule"/>
</dbReference>
<dbReference type="CDD" id="cd00035">
    <property type="entry name" value="ChtBD1"/>
    <property type="match status" value="1"/>
</dbReference>
<dbReference type="InterPro" id="IPR011583">
    <property type="entry name" value="Chitinase_II/V-like_cat"/>
</dbReference>
<dbReference type="SMART" id="SM00636">
    <property type="entry name" value="Glyco_18"/>
    <property type="match status" value="1"/>
</dbReference>
<dbReference type="Gene3D" id="3.30.60.10">
    <property type="entry name" value="Endochitinase-like"/>
    <property type="match status" value="1"/>
</dbReference>
<evidence type="ECO:0000259" key="14">
    <source>
        <dbReference type="PROSITE" id="PS50941"/>
    </source>
</evidence>